<evidence type="ECO:0000259" key="7">
    <source>
        <dbReference type="Pfam" id="PF10334"/>
    </source>
</evidence>
<keyword evidence="11" id="KW-1185">Reference proteome</keyword>
<feature type="transmembrane region" description="Helical" evidence="6">
    <location>
        <begin position="514"/>
        <end position="535"/>
    </location>
</feature>
<feature type="compositionally biased region" description="Polar residues" evidence="5">
    <location>
        <begin position="1"/>
        <end position="11"/>
    </location>
</feature>
<dbReference type="InterPro" id="IPR049453">
    <property type="entry name" value="Memb_transporter_dom"/>
</dbReference>
<keyword evidence="3 6" id="KW-1133">Transmembrane helix</keyword>
<feature type="transmembrane region" description="Helical" evidence="6">
    <location>
        <begin position="709"/>
        <end position="727"/>
    </location>
</feature>
<sequence length="1066" mass="119223">MNRSPTSTSATWRGGEQQADANAINTEKETQEENMNGTEQDETPTEKKQKKPSFLARIWKKIGLDLPTALMMMKAGIPPTISVAMFQSSTVANHYTTLGYLIAIVSILGFCIMPRAKFIQTMTLNLLGCCVGSAVCVLMLWSALKAREHTTPPNHPPARIRYNSSHSAVLGIWLFLQIWLVNTVKAKYPQLVFPTLLYSIFVNVAATFGTQFQTYAQVTSFITKLLESFLTGFAITTGVSLFIFPVSCRTVVTKEITGYVGILRGALKAHRGYFQSLETKDMFRNTTWTPGPGQDKLKKPKVKPEVEAVKKAIAAVTMIHGKLHGDLPFAKREFAYGKLSPEDYEAIFKHLRSIMIPISGLGSLIDIFERIAVGYHWDEEEQDTALREKIVGEWNELMSFVHEPFNHIIDTMDQGLQHVAIRLALTKPPKKKKGANAEDAEAKGDLVKPGDKGFSEYMRKQSDEFYEGKEKTLRHWLESKGIQVREDFFSQTDENSQQNNHIFATTGTRYQRQLYLVLYIVFLLNSVSRAILAFVEFADQKDQAIMKNRFITPGKRRFRKWVASLFSKGQDSVPDDETTAPGLDRNSTVVYMGEAFKYRKDPEHLPPANAFEKLGNMIRDVSRFLKSPESAFGVRVAVATMSIAIIAFLESTQLWFIKQRLVWAMIMVALSMTPTSGQSVFSFMLRIAGTVVAMVVSFLIWYIPGQKTAGVIVFLWVFVSLGFYVPLKRIDLVVMGLISIVTVTMIIGYELQVRQLGEAAATSNGQPYYSINKLAPYRLATVAGGLAVAFFWTFFPYPITEHSALRQGLGGSLYLSANFYSIMHETVMARIRGDEGDMSDKSCPGYKLGKARNKVFAKQMLSLQGLRLHSQMVDWEFPLGGKFPKKQYDAIIGLVENITNYTALIGYASTTFSSSFADDETSQWLQDFRRIILSSNITSHEITSLLSLLSSSITNGQPLPPYLTAPRNFALTQRLEAVDRDILSLKHIAEPEYAAFAVLQIATRCVQMDVERLLKAVKKLVGELDFSFHVVSTRTGSTATASSSGSSAMTRTEDRGERETGATKQD</sequence>
<dbReference type="OrthoDB" id="2274698at2759"/>
<feature type="compositionally biased region" description="Low complexity" evidence="5">
    <location>
        <begin position="1037"/>
        <end position="1050"/>
    </location>
</feature>
<dbReference type="Pfam" id="PF10334">
    <property type="entry name" value="BRE4"/>
    <property type="match status" value="1"/>
</dbReference>
<dbReference type="GO" id="GO:0016020">
    <property type="term" value="C:membrane"/>
    <property type="evidence" value="ECO:0007669"/>
    <property type="project" value="UniProtKB-SubCell"/>
</dbReference>
<evidence type="ECO:0000313" key="11">
    <source>
        <dbReference type="Proteomes" id="UP000244855"/>
    </source>
</evidence>
<dbReference type="PANTHER" id="PTHR37994">
    <property type="entry name" value="ARAE_2_N DOMAIN-CONTAINING PROTEIN-RELATED"/>
    <property type="match status" value="1"/>
</dbReference>
<feature type="domain" description="Integral membrane bound transporter" evidence="9">
    <location>
        <begin position="655"/>
        <end position="792"/>
    </location>
</feature>
<evidence type="ECO:0000256" key="4">
    <source>
        <dbReference type="ARBA" id="ARBA00023136"/>
    </source>
</evidence>
<accession>A0A2V1DYI3</accession>
<dbReference type="Pfam" id="PF13515">
    <property type="entry name" value="FUSC_2"/>
    <property type="match status" value="1"/>
</dbReference>
<feature type="transmembrane region" description="Helical" evidence="6">
    <location>
        <begin position="774"/>
        <end position="795"/>
    </location>
</feature>
<feature type="transmembrane region" description="Helical" evidence="6">
    <location>
        <begin position="661"/>
        <end position="677"/>
    </location>
</feature>
<gene>
    <name evidence="10" type="ORF">DM02DRAFT_653538</name>
</gene>
<feature type="domain" description="DUF2421" evidence="7">
    <location>
        <begin position="796"/>
        <end position="1023"/>
    </location>
</feature>
<feature type="transmembrane region" description="Helical" evidence="6">
    <location>
        <begin position="92"/>
        <end position="112"/>
    </location>
</feature>
<feature type="transmembrane region" description="Helical" evidence="6">
    <location>
        <begin position="229"/>
        <end position="248"/>
    </location>
</feature>
<evidence type="ECO:0000256" key="5">
    <source>
        <dbReference type="SAM" id="MobiDB-lite"/>
    </source>
</evidence>
<feature type="transmembrane region" description="Helical" evidence="6">
    <location>
        <begin position="683"/>
        <end position="702"/>
    </location>
</feature>
<dbReference type="InterPro" id="IPR018820">
    <property type="entry name" value="BRE4-related_DUF2421"/>
</dbReference>
<evidence type="ECO:0000256" key="6">
    <source>
        <dbReference type="SAM" id="Phobius"/>
    </source>
</evidence>
<name>A0A2V1DYI3_9PLEO</name>
<dbReference type="PANTHER" id="PTHR37994:SF4">
    <property type="entry name" value="ER TRANSPORTER 6TM N-TERMINAL DOMAIN-CONTAINING PROTEIN-RELATED"/>
    <property type="match status" value="1"/>
</dbReference>
<proteinExistence type="predicted"/>
<dbReference type="Proteomes" id="UP000244855">
    <property type="component" value="Unassembled WGS sequence"/>
</dbReference>
<dbReference type="STRING" id="97972.A0A2V1DYI3"/>
<protein>
    <recommendedName>
        <fullName evidence="12">ER transporter 6TM N-terminal domain-containing protein</fullName>
    </recommendedName>
</protein>
<evidence type="ECO:0000256" key="3">
    <source>
        <dbReference type="ARBA" id="ARBA00022989"/>
    </source>
</evidence>
<feature type="region of interest" description="Disordered" evidence="5">
    <location>
        <begin position="1037"/>
        <end position="1066"/>
    </location>
</feature>
<feature type="transmembrane region" description="Helical" evidence="6">
    <location>
        <begin position="733"/>
        <end position="753"/>
    </location>
</feature>
<feature type="compositionally biased region" description="Basic and acidic residues" evidence="5">
    <location>
        <begin position="1051"/>
        <end position="1066"/>
    </location>
</feature>
<dbReference type="Pfam" id="PF10337">
    <property type="entry name" value="ArAE_2_N"/>
    <property type="match status" value="2"/>
</dbReference>
<feature type="transmembrane region" description="Helical" evidence="6">
    <location>
        <begin position="191"/>
        <end position="209"/>
    </location>
</feature>
<feature type="transmembrane region" description="Helical" evidence="6">
    <location>
        <begin position="124"/>
        <end position="144"/>
    </location>
</feature>
<evidence type="ECO:0000256" key="1">
    <source>
        <dbReference type="ARBA" id="ARBA00004141"/>
    </source>
</evidence>
<keyword evidence="2 6" id="KW-0812">Transmembrane</keyword>
<feature type="transmembrane region" description="Helical" evidence="6">
    <location>
        <begin position="632"/>
        <end position="649"/>
    </location>
</feature>
<evidence type="ECO:0000259" key="8">
    <source>
        <dbReference type="Pfam" id="PF10337"/>
    </source>
</evidence>
<evidence type="ECO:0008006" key="12">
    <source>
        <dbReference type="Google" id="ProtNLM"/>
    </source>
</evidence>
<dbReference type="EMBL" id="KZ805343">
    <property type="protein sequence ID" value="PVI02394.1"/>
    <property type="molecule type" value="Genomic_DNA"/>
</dbReference>
<keyword evidence="4 6" id="KW-0472">Membrane</keyword>
<organism evidence="10 11">
    <name type="scientific">Periconia macrospinosa</name>
    <dbReference type="NCBI Taxonomy" id="97972"/>
    <lineage>
        <taxon>Eukaryota</taxon>
        <taxon>Fungi</taxon>
        <taxon>Dikarya</taxon>
        <taxon>Ascomycota</taxon>
        <taxon>Pezizomycotina</taxon>
        <taxon>Dothideomycetes</taxon>
        <taxon>Pleosporomycetidae</taxon>
        <taxon>Pleosporales</taxon>
        <taxon>Massarineae</taxon>
        <taxon>Periconiaceae</taxon>
        <taxon>Periconia</taxon>
    </lineage>
</organism>
<comment type="subcellular location">
    <subcellularLocation>
        <location evidence="1">Membrane</location>
        <topology evidence="1">Multi-pass membrane protein</topology>
    </subcellularLocation>
</comment>
<evidence type="ECO:0000313" key="10">
    <source>
        <dbReference type="EMBL" id="PVI02394.1"/>
    </source>
</evidence>
<dbReference type="InterPro" id="IPR018823">
    <property type="entry name" value="ArAE_2_N"/>
</dbReference>
<feature type="region of interest" description="Disordered" evidence="5">
    <location>
        <begin position="1"/>
        <end position="51"/>
    </location>
</feature>
<dbReference type="AlphaFoldDB" id="A0A2V1DYI3"/>
<evidence type="ECO:0000256" key="2">
    <source>
        <dbReference type="ARBA" id="ARBA00022692"/>
    </source>
</evidence>
<reference evidence="10 11" key="1">
    <citation type="journal article" date="2018" name="Sci. Rep.">
        <title>Comparative genomics provides insights into the lifestyle and reveals functional heterogeneity of dark septate endophytic fungi.</title>
        <authorList>
            <person name="Knapp D.G."/>
            <person name="Nemeth J.B."/>
            <person name="Barry K."/>
            <person name="Hainaut M."/>
            <person name="Henrissat B."/>
            <person name="Johnson J."/>
            <person name="Kuo A."/>
            <person name="Lim J.H.P."/>
            <person name="Lipzen A."/>
            <person name="Nolan M."/>
            <person name="Ohm R.A."/>
            <person name="Tamas L."/>
            <person name="Grigoriev I.V."/>
            <person name="Spatafora J.W."/>
            <person name="Nagy L.G."/>
            <person name="Kovacs G.M."/>
        </authorList>
    </citation>
    <scope>NUCLEOTIDE SEQUENCE [LARGE SCALE GENOMIC DNA]</scope>
    <source>
        <strain evidence="10 11">DSE2036</strain>
    </source>
</reference>
<feature type="domain" description="Putative ER transporter 6TM N-terminal" evidence="8">
    <location>
        <begin position="161"/>
        <end position="371"/>
    </location>
</feature>
<evidence type="ECO:0000259" key="9">
    <source>
        <dbReference type="Pfam" id="PF13515"/>
    </source>
</evidence>
<feature type="transmembrane region" description="Helical" evidence="6">
    <location>
        <begin position="164"/>
        <end position="184"/>
    </location>
</feature>
<feature type="domain" description="Putative ER transporter 6TM N-terminal" evidence="8">
    <location>
        <begin position="59"/>
        <end position="151"/>
    </location>
</feature>